<name>A0ABN3S0N6_9ACTN</name>
<reference evidence="2 3" key="1">
    <citation type="journal article" date="2019" name="Int. J. Syst. Evol. Microbiol.">
        <title>The Global Catalogue of Microorganisms (GCM) 10K type strain sequencing project: providing services to taxonomists for standard genome sequencing and annotation.</title>
        <authorList>
            <consortium name="The Broad Institute Genomics Platform"/>
            <consortium name="The Broad Institute Genome Sequencing Center for Infectious Disease"/>
            <person name="Wu L."/>
            <person name="Ma J."/>
        </authorList>
    </citation>
    <scope>NUCLEOTIDE SEQUENCE [LARGE SCALE GENOMIC DNA]</scope>
    <source>
        <strain evidence="2 3">JCM 16374</strain>
    </source>
</reference>
<dbReference type="Proteomes" id="UP001500994">
    <property type="component" value="Unassembled WGS sequence"/>
</dbReference>
<evidence type="ECO:0000256" key="1">
    <source>
        <dbReference type="SAM" id="MobiDB-lite"/>
    </source>
</evidence>
<proteinExistence type="predicted"/>
<feature type="region of interest" description="Disordered" evidence="1">
    <location>
        <begin position="1"/>
        <end position="21"/>
    </location>
</feature>
<evidence type="ECO:0000313" key="2">
    <source>
        <dbReference type="EMBL" id="GAA2665208.1"/>
    </source>
</evidence>
<sequence length="104" mass="11045">MPISHMTNRQKWEEAGPPDLPATSWAALGPLACRGARTGHGLKRWADASLRFFSWRRATRVPGRALPRARAGLEPAPAPRRVGADRRAAGGSGAVAVREPATGA</sequence>
<feature type="region of interest" description="Disordered" evidence="1">
    <location>
        <begin position="66"/>
        <end position="104"/>
    </location>
</feature>
<dbReference type="EMBL" id="BAAARK010000011">
    <property type="protein sequence ID" value="GAA2665208.1"/>
    <property type="molecule type" value="Genomic_DNA"/>
</dbReference>
<evidence type="ECO:0008006" key="4">
    <source>
        <dbReference type="Google" id="ProtNLM"/>
    </source>
</evidence>
<gene>
    <name evidence="2" type="ORF">GCM10009864_37670</name>
</gene>
<evidence type="ECO:0000313" key="3">
    <source>
        <dbReference type="Proteomes" id="UP001500994"/>
    </source>
</evidence>
<organism evidence="2 3">
    <name type="scientific">Streptomyces lunalinharesii</name>
    <dbReference type="NCBI Taxonomy" id="333384"/>
    <lineage>
        <taxon>Bacteria</taxon>
        <taxon>Bacillati</taxon>
        <taxon>Actinomycetota</taxon>
        <taxon>Actinomycetes</taxon>
        <taxon>Kitasatosporales</taxon>
        <taxon>Streptomycetaceae</taxon>
        <taxon>Streptomyces</taxon>
    </lineage>
</organism>
<comment type="caution">
    <text evidence="2">The sequence shown here is derived from an EMBL/GenBank/DDBJ whole genome shotgun (WGS) entry which is preliminary data.</text>
</comment>
<accession>A0ABN3S0N6</accession>
<keyword evidence="3" id="KW-1185">Reference proteome</keyword>
<protein>
    <recommendedName>
        <fullName evidence="4">Transposase</fullName>
    </recommendedName>
</protein>